<organism evidence="3 4">
    <name type="scientific">Rotaria magnacalcarata</name>
    <dbReference type="NCBI Taxonomy" id="392030"/>
    <lineage>
        <taxon>Eukaryota</taxon>
        <taxon>Metazoa</taxon>
        <taxon>Spiralia</taxon>
        <taxon>Gnathifera</taxon>
        <taxon>Rotifera</taxon>
        <taxon>Eurotatoria</taxon>
        <taxon>Bdelloidea</taxon>
        <taxon>Philodinida</taxon>
        <taxon>Philodinidae</taxon>
        <taxon>Rotaria</taxon>
    </lineage>
</organism>
<accession>A0A8S3C5B8</accession>
<sequence>MKAKAEIINKNFLNNSFDDEVFKQLWAETHEYRQRFIKQHTTADIMEQFSVYSNPSM</sequence>
<dbReference type="AlphaFoldDB" id="A0A8S3C5B8"/>
<gene>
    <name evidence="2" type="ORF">BYL167_LOCUS48943</name>
    <name evidence="3" type="ORF">GIL414_LOCUS51235</name>
    <name evidence="1" type="ORF">SMN809_LOCUS35245</name>
</gene>
<name>A0A8S3C5B8_9BILA</name>
<dbReference type="Proteomes" id="UP000681720">
    <property type="component" value="Unassembled WGS sequence"/>
</dbReference>
<evidence type="ECO:0000313" key="2">
    <source>
        <dbReference type="EMBL" id="CAF4819703.1"/>
    </source>
</evidence>
<reference evidence="3" key="1">
    <citation type="submission" date="2021-02" db="EMBL/GenBank/DDBJ databases">
        <authorList>
            <person name="Nowell W R."/>
        </authorList>
    </citation>
    <scope>NUCLEOTIDE SEQUENCE</scope>
</reference>
<dbReference type="EMBL" id="CAJOBI010083571">
    <property type="protein sequence ID" value="CAF4508522.1"/>
    <property type="molecule type" value="Genomic_DNA"/>
</dbReference>
<dbReference type="EMBL" id="CAJOBH010144363">
    <property type="protein sequence ID" value="CAF4819703.1"/>
    <property type="molecule type" value="Genomic_DNA"/>
</dbReference>
<dbReference type="Proteomes" id="UP000681967">
    <property type="component" value="Unassembled WGS sequence"/>
</dbReference>
<proteinExistence type="predicted"/>
<dbReference type="EMBL" id="CAJOBJ010172656">
    <property type="protein sequence ID" value="CAF4888938.1"/>
    <property type="molecule type" value="Genomic_DNA"/>
</dbReference>
<evidence type="ECO:0000313" key="3">
    <source>
        <dbReference type="EMBL" id="CAF4888938.1"/>
    </source>
</evidence>
<comment type="caution">
    <text evidence="3">The sequence shown here is derived from an EMBL/GenBank/DDBJ whole genome shotgun (WGS) entry which is preliminary data.</text>
</comment>
<dbReference type="Proteomes" id="UP000676336">
    <property type="component" value="Unassembled WGS sequence"/>
</dbReference>
<protein>
    <submittedName>
        <fullName evidence="3">Uncharacterized protein</fullName>
    </submittedName>
</protein>
<evidence type="ECO:0000313" key="1">
    <source>
        <dbReference type="EMBL" id="CAF4508522.1"/>
    </source>
</evidence>
<evidence type="ECO:0000313" key="4">
    <source>
        <dbReference type="Proteomes" id="UP000681720"/>
    </source>
</evidence>
<feature type="non-terminal residue" evidence="3">
    <location>
        <position position="57"/>
    </location>
</feature>